<dbReference type="GO" id="GO:0005737">
    <property type="term" value="C:cytoplasm"/>
    <property type="evidence" value="ECO:0007669"/>
    <property type="project" value="TreeGrafter"/>
</dbReference>
<dbReference type="PANTHER" id="PTHR10159">
    <property type="entry name" value="DUAL SPECIFICITY PROTEIN PHOSPHATASE"/>
    <property type="match status" value="1"/>
</dbReference>
<dbReference type="Pfam" id="PF00782">
    <property type="entry name" value="DSPc"/>
    <property type="match status" value="1"/>
</dbReference>
<dbReference type="GO" id="GO:0004722">
    <property type="term" value="F:protein serine/threonine phosphatase activity"/>
    <property type="evidence" value="ECO:0007669"/>
    <property type="project" value="UniProtKB-EC"/>
</dbReference>
<keyword evidence="3" id="KW-0378">Hydrolase</keyword>
<proteinExistence type="inferred from homology"/>
<evidence type="ECO:0000259" key="6">
    <source>
        <dbReference type="PROSITE" id="PS50054"/>
    </source>
</evidence>
<evidence type="ECO:0000256" key="2">
    <source>
        <dbReference type="ARBA" id="ARBA00013064"/>
    </source>
</evidence>
<name>L8H7T5_ACACF</name>
<evidence type="ECO:0000256" key="4">
    <source>
        <dbReference type="ARBA" id="ARBA00022912"/>
    </source>
</evidence>
<dbReference type="GO" id="GO:0017017">
    <property type="term" value="F:MAP kinase tyrosine/serine/threonine phosphatase activity"/>
    <property type="evidence" value="ECO:0007669"/>
    <property type="project" value="TreeGrafter"/>
</dbReference>
<dbReference type="GO" id="GO:0008330">
    <property type="term" value="F:protein tyrosine/threonine phosphatase activity"/>
    <property type="evidence" value="ECO:0007669"/>
    <property type="project" value="TreeGrafter"/>
</dbReference>
<dbReference type="EMBL" id="KB007909">
    <property type="protein sequence ID" value="ELR20793.1"/>
    <property type="molecule type" value="Genomic_DNA"/>
</dbReference>
<feature type="domain" description="Tyrosine specific protein phosphatases" evidence="7">
    <location>
        <begin position="153"/>
        <end position="211"/>
    </location>
</feature>
<dbReference type="PROSITE" id="PS00383">
    <property type="entry name" value="TYR_PHOSPHATASE_1"/>
    <property type="match status" value="1"/>
</dbReference>
<dbReference type="InterPro" id="IPR000387">
    <property type="entry name" value="Tyr_Pase_dom"/>
</dbReference>
<evidence type="ECO:0000313" key="9">
    <source>
        <dbReference type="Proteomes" id="UP000011083"/>
    </source>
</evidence>
<comment type="catalytic activity">
    <reaction evidence="5">
        <text>O-phospho-L-seryl-[protein] + H2O = L-seryl-[protein] + phosphate</text>
        <dbReference type="Rhea" id="RHEA:20629"/>
        <dbReference type="Rhea" id="RHEA-COMP:9863"/>
        <dbReference type="Rhea" id="RHEA-COMP:11604"/>
        <dbReference type="ChEBI" id="CHEBI:15377"/>
        <dbReference type="ChEBI" id="CHEBI:29999"/>
        <dbReference type="ChEBI" id="CHEBI:43474"/>
        <dbReference type="ChEBI" id="CHEBI:83421"/>
        <dbReference type="EC" id="3.1.3.16"/>
    </reaction>
</comment>
<evidence type="ECO:0000256" key="3">
    <source>
        <dbReference type="ARBA" id="ARBA00022801"/>
    </source>
</evidence>
<sequence>MEAGQEDQRQLLLSQLTFSGLSQNCSRYAANPFRRDRCTECGKGVRDHRAEAVSNDDIMVAIAHAQGAQGGHLILPAENGFGEMHLGGFMASGKAYIESRRITHVINAAKGLGSFFVGWAKQLPALAEQGVVFMRLEWTDTHDQKLYRDQPWDTLTEAVLFIEDARKRGGNVVVHCAQGKSRSTTVVVAYMMAKRGMGVEEAVKFVQAKRPEADPNSNFIAQLHEFHNSPELAQLRTQFTQ</sequence>
<dbReference type="OMA" id="CEPISAI"/>
<dbReference type="RefSeq" id="XP_004344196.1">
    <property type="nucleotide sequence ID" value="XM_004344146.1"/>
</dbReference>
<dbReference type="EC" id="3.1.3.48" evidence="2"/>
<dbReference type="GO" id="GO:0033550">
    <property type="term" value="F:MAP kinase tyrosine phosphatase activity"/>
    <property type="evidence" value="ECO:0007669"/>
    <property type="project" value="TreeGrafter"/>
</dbReference>
<dbReference type="PROSITE" id="PS50054">
    <property type="entry name" value="TYR_PHOSPHATASE_DUAL"/>
    <property type="match status" value="1"/>
</dbReference>
<dbReference type="InterPro" id="IPR000340">
    <property type="entry name" value="Dual-sp_phosphatase_cat-dom"/>
</dbReference>
<dbReference type="CDD" id="cd14498">
    <property type="entry name" value="DSP"/>
    <property type="match status" value="1"/>
</dbReference>
<dbReference type="InterPro" id="IPR029021">
    <property type="entry name" value="Prot-tyrosine_phosphatase-like"/>
</dbReference>
<dbReference type="STRING" id="1257118.L8H7T5"/>
<protein>
    <recommendedName>
        <fullName evidence="2">protein-tyrosine-phosphatase</fullName>
        <ecNumber evidence="2">3.1.3.48</ecNumber>
    </recommendedName>
</protein>
<dbReference type="SMART" id="SM00195">
    <property type="entry name" value="DSPc"/>
    <property type="match status" value="1"/>
</dbReference>
<dbReference type="PROSITE" id="PS50056">
    <property type="entry name" value="TYR_PHOSPHATASE_2"/>
    <property type="match status" value="1"/>
</dbReference>
<dbReference type="GO" id="GO:0043409">
    <property type="term" value="P:negative regulation of MAPK cascade"/>
    <property type="evidence" value="ECO:0007669"/>
    <property type="project" value="TreeGrafter"/>
</dbReference>
<dbReference type="VEuPathDB" id="AmoebaDB:ACA1_055590"/>
<keyword evidence="9" id="KW-1185">Reference proteome</keyword>
<feature type="domain" description="Tyrosine-protein phosphatase" evidence="6">
    <location>
        <begin position="75"/>
        <end position="232"/>
    </location>
</feature>
<dbReference type="InterPro" id="IPR020422">
    <property type="entry name" value="TYR_PHOSPHATASE_DUAL_dom"/>
</dbReference>
<evidence type="ECO:0000256" key="5">
    <source>
        <dbReference type="ARBA" id="ARBA00047761"/>
    </source>
</evidence>
<evidence type="ECO:0000259" key="7">
    <source>
        <dbReference type="PROSITE" id="PS50056"/>
    </source>
</evidence>
<dbReference type="GeneID" id="14921663"/>
<dbReference type="KEGG" id="acan:ACA1_055590"/>
<gene>
    <name evidence="8" type="ORF">ACA1_055590</name>
</gene>
<dbReference type="InterPro" id="IPR003595">
    <property type="entry name" value="Tyr_Pase_cat"/>
</dbReference>
<dbReference type="OrthoDB" id="10252009at2759"/>
<dbReference type="AlphaFoldDB" id="L8H7T5"/>
<keyword evidence="4" id="KW-0904">Protein phosphatase</keyword>
<organism evidence="8 9">
    <name type="scientific">Acanthamoeba castellanii (strain ATCC 30010 / Neff)</name>
    <dbReference type="NCBI Taxonomy" id="1257118"/>
    <lineage>
        <taxon>Eukaryota</taxon>
        <taxon>Amoebozoa</taxon>
        <taxon>Discosea</taxon>
        <taxon>Longamoebia</taxon>
        <taxon>Centramoebida</taxon>
        <taxon>Acanthamoebidae</taxon>
        <taxon>Acanthamoeba</taxon>
    </lineage>
</organism>
<evidence type="ECO:0000313" key="8">
    <source>
        <dbReference type="EMBL" id="ELR20793.1"/>
    </source>
</evidence>
<dbReference type="Gene3D" id="3.90.190.10">
    <property type="entry name" value="Protein tyrosine phosphatase superfamily"/>
    <property type="match status" value="1"/>
</dbReference>
<dbReference type="PANTHER" id="PTHR10159:SF519">
    <property type="entry name" value="DUAL SPECIFICITY PROTEIN PHOSPHATASE MPK3"/>
    <property type="match status" value="1"/>
</dbReference>
<dbReference type="Proteomes" id="UP000011083">
    <property type="component" value="Unassembled WGS sequence"/>
</dbReference>
<dbReference type="InterPro" id="IPR016130">
    <property type="entry name" value="Tyr_Pase_AS"/>
</dbReference>
<dbReference type="SMART" id="SM00404">
    <property type="entry name" value="PTPc_motif"/>
    <property type="match status" value="1"/>
</dbReference>
<accession>L8H7T5</accession>
<reference evidence="8 9" key="1">
    <citation type="journal article" date="2013" name="Genome Biol.">
        <title>Genome of Acanthamoeba castellanii highlights extensive lateral gene transfer and early evolution of tyrosine kinase signaling.</title>
        <authorList>
            <person name="Clarke M."/>
            <person name="Lohan A.J."/>
            <person name="Liu B."/>
            <person name="Lagkouvardos I."/>
            <person name="Roy S."/>
            <person name="Zafar N."/>
            <person name="Bertelli C."/>
            <person name="Schilde C."/>
            <person name="Kianianmomeni A."/>
            <person name="Burglin T.R."/>
            <person name="Frech C."/>
            <person name="Turcotte B."/>
            <person name="Kopec K.O."/>
            <person name="Synnott J.M."/>
            <person name="Choo C."/>
            <person name="Paponov I."/>
            <person name="Finkler A."/>
            <person name="Soon Heng Tan C."/>
            <person name="Hutchins A.P."/>
            <person name="Weinmeier T."/>
            <person name="Rattei T."/>
            <person name="Chu J.S."/>
            <person name="Gimenez G."/>
            <person name="Irimia M."/>
            <person name="Rigden D.J."/>
            <person name="Fitzpatrick D.A."/>
            <person name="Lorenzo-Morales J."/>
            <person name="Bateman A."/>
            <person name="Chiu C.H."/>
            <person name="Tang P."/>
            <person name="Hegemann P."/>
            <person name="Fromm H."/>
            <person name="Raoult D."/>
            <person name="Greub G."/>
            <person name="Miranda-Saavedra D."/>
            <person name="Chen N."/>
            <person name="Nash P."/>
            <person name="Ginger M.L."/>
            <person name="Horn M."/>
            <person name="Schaap P."/>
            <person name="Caler L."/>
            <person name="Loftus B."/>
        </authorList>
    </citation>
    <scope>NUCLEOTIDE SEQUENCE [LARGE SCALE GENOMIC DNA]</scope>
    <source>
        <strain evidence="8 9">Neff</strain>
    </source>
</reference>
<comment type="similarity">
    <text evidence="1">Belongs to the protein-tyrosine phosphatase family. Non-receptor class dual specificity subfamily.</text>
</comment>
<dbReference type="SUPFAM" id="SSF52799">
    <property type="entry name" value="(Phosphotyrosine protein) phosphatases II"/>
    <property type="match status" value="1"/>
</dbReference>
<evidence type="ECO:0000256" key="1">
    <source>
        <dbReference type="ARBA" id="ARBA00008601"/>
    </source>
</evidence>